<evidence type="ECO:0000313" key="2">
    <source>
        <dbReference type="Proteomes" id="UP000195043"/>
    </source>
</evidence>
<proteinExistence type="predicted"/>
<dbReference type="Proteomes" id="UP000195043">
    <property type="component" value="Unassembled WGS sequence"/>
</dbReference>
<reference evidence="1 2" key="1">
    <citation type="submission" date="2017-05" db="EMBL/GenBank/DDBJ databases">
        <title>The Genome Sequence of Enterococcus sp. 8G7_MSG3316.</title>
        <authorList>
            <consortium name="The Broad Institute Genomics Platform"/>
            <consortium name="The Broad Institute Genomic Center for Infectious Diseases"/>
            <person name="Earl A."/>
            <person name="Manson A."/>
            <person name="Schwartman J."/>
            <person name="Gilmore M."/>
            <person name="Abouelleil A."/>
            <person name="Cao P."/>
            <person name="Chapman S."/>
            <person name="Cusick C."/>
            <person name="Shea T."/>
            <person name="Young S."/>
            <person name="Neafsey D."/>
            <person name="Nusbaum C."/>
            <person name="Birren B."/>
        </authorList>
    </citation>
    <scope>NUCLEOTIDE SEQUENCE [LARGE SCALE GENOMIC DNA]</scope>
    <source>
        <strain evidence="1 2">8G7_MSG3316</strain>
    </source>
</reference>
<name>A0A242A223_9ENTE</name>
<sequence>MEPFVSIDTRLTQILTGFVQWQGSVEEASMLMAQNQSIIAAMKDTQVHSPETVALARQVMMAYQDFLTQLKAQQQVIKQELARLNRPNNLVKTYLQQEEGAAFVEFDL</sequence>
<dbReference type="EMBL" id="NGKU01000001">
    <property type="protein sequence ID" value="OTN75087.1"/>
    <property type="molecule type" value="Genomic_DNA"/>
</dbReference>
<dbReference type="RefSeq" id="WP_086273187.1">
    <property type="nucleotide sequence ID" value="NZ_NGKU01000001.1"/>
</dbReference>
<gene>
    <name evidence="1" type="ORF">A5886_000131</name>
</gene>
<comment type="caution">
    <text evidence="1">The sequence shown here is derived from an EMBL/GenBank/DDBJ whole genome shotgun (WGS) entry which is preliminary data.</text>
</comment>
<dbReference type="STRING" id="1834191.A5886_000131"/>
<dbReference type="OrthoDB" id="2298211at2"/>
<evidence type="ECO:0000313" key="1">
    <source>
        <dbReference type="EMBL" id="OTN75087.1"/>
    </source>
</evidence>
<dbReference type="AlphaFoldDB" id="A0A242A223"/>
<protein>
    <submittedName>
        <fullName evidence="1">Uncharacterized protein</fullName>
    </submittedName>
</protein>
<organism evidence="1 2">
    <name type="scientific">Candidatus Enterococcus testudinis</name>
    <dbReference type="NCBI Taxonomy" id="1834191"/>
    <lineage>
        <taxon>Bacteria</taxon>
        <taxon>Bacillati</taxon>
        <taxon>Bacillota</taxon>
        <taxon>Bacilli</taxon>
        <taxon>Lactobacillales</taxon>
        <taxon>Enterococcaceae</taxon>
        <taxon>Enterococcus</taxon>
    </lineage>
</organism>
<accession>A0A242A223</accession>
<keyword evidence="2" id="KW-1185">Reference proteome</keyword>